<keyword evidence="3" id="KW-1185">Reference proteome</keyword>
<evidence type="ECO:0000256" key="1">
    <source>
        <dbReference type="SAM" id="MobiDB-lite"/>
    </source>
</evidence>
<dbReference type="HOGENOM" id="CLU_3420298_0_0_11"/>
<reference evidence="3" key="2">
    <citation type="submission" date="2009-10" db="EMBL/GenBank/DDBJ databases">
        <title>The genome sequence of Streptomyces pristinaespiralis strain ATCC 25486.</title>
        <authorList>
            <consortium name="The Broad Institute Genome Sequencing Platform"/>
            <consortium name="Broad Institute Microbial Sequencing Center"/>
            <person name="Fischbach M."/>
            <person name="Godfrey P."/>
            <person name="Ward D."/>
            <person name="Young S."/>
            <person name="Zeng Q."/>
            <person name="Koehrsen M."/>
            <person name="Alvarado L."/>
            <person name="Berlin A.M."/>
            <person name="Bochicchio J."/>
            <person name="Borenstein D."/>
            <person name="Chapman S.B."/>
            <person name="Chen Z."/>
            <person name="Engels R."/>
            <person name="Freedman E."/>
            <person name="Gellesch M."/>
            <person name="Goldberg J."/>
            <person name="Griggs A."/>
            <person name="Gujja S."/>
            <person name="Heilman E.R."/>
            <person name="Heiman D.I."/>
            <person name="Hepburn T.A."/>
            <person name="Howarth C."/>
            <person name="Jen D."/>
            <person name="Larson L."/>
            <person name="Lewis B."/>
            <person name="Mehta T."/>
            <person name="Park D."/>
            <person name="Pearson M."/>
            <person name="Richards J."/>
            <person name="Roberts A."/>
            <person name="Saif S."/>
            <person name="Shea T.D."/>
            <person name="Shenoy N."/>
            <person name="Sisk P."/>
            <person name="Stolte C."/>
            <person name="Sykes S.N."/>
            <person name="Thomson T."/>
            <person name="Walk T."/>
            <person name="White J."/>
            <person name="Yandava C."/>
            <person name="Straight P."/>
            <person name="Clardy J."/>
            <person name="Hung D."/>
            <person name="Kolter R."/>
            <person name="Mekalanos J."/>
            <person name="Walker S."/>
            <person name="Walsh C.T."/>
            <person name="Wieland-Brown L.C."/>
            <person name="Haas B."/>
            <person name="Nusbaum C."/>
            <person name="Birren B."/>
        </authorList>
    </citation>
    <scope>NUCLEOTIDE SEQUENCE [LARGE SCALE GENOMIC DNA]</scope>
    <source>
        <strain evidence="3">ATCC 25486 / DSM 40338 / CBS 914.69 / JCM 4507 / NBRC 13074 / NRRL 2958 / 5647</strain>
    </source>
</reference>
<feature type="non-terminal residue" evidence="2">
    <location>
        <position position="25"/>
    </location>
</feature>
<dbReference type="EMBL" id="CM000950">
    <property type="protein sequence ID" value="EFH30596.1"/>
    <property type="molecule type" value="Genomic_DNA"/>
</dbReference>
<dbReference type="Proteomes" id="UP000002805">
    <property type="component" value="Chromosome"/>
</dbReference>
<protein>
    <submittedName>
        <fullName evidence="2">Aldose 1-epimerase</fullName>
    </submittedName>
</protein>
<feature type="region of interest" description="Disordered" evidence="1">
    <location>
        <begin position="1"/>
        <end position="25"/>
    </location>
</feature>
<feature type="compositionally biased region" description="Basic residues" evidence="1">
    <location>
        <begin position="1"/>
        <end position="10"/>
    </location>
</feature>
<name>D6X6L3_STRE2</name>
<accession>D6X6L3</accession>
<organism evidence="2 3">
    <name type="scientific">Streptomyces pristinaespiralis (strain ATCC 25486 / DSM 40338 / CBS 914.69 / JCM 4507 / KCC S-0507 / NBRC 13074 / NRRL 2958 / 5647)</name>
    <dbReference type="NCBI Taxonomy" id="457429"/>
    <lineage>
        <taxon>Bacteria</taxon>
        <taxon>Bacillati</taxon>
        <taxon>Actinomycetota</taxon>
        <taxon>Actinomycetes</taxon>
        <taxon>Kitasatosporales</taxon>
        <taxon>Streptomycetaceae</taxon>
        <taxon>Streptomyces</taxon>
    </lineage>
</organism>
<evidence type="ECO:0000313" key="3">
    <source>
        <dbReference type="Proteomes" id="UP000002805"/>
    </source>
</evidence>
<proteinExistence type="predicted"/>
<reference evidence="3" key="1">
    <citation type="submission" date="2008-02" db="EMBL/GenBank/DDBJ databases">
        <authorList>
            <consortium name="The Broad Institute Genome Sequencing Platform"/>
            <person name="Fischbach M."/>
            <person name="Ward D."/>
            <person name="Young S."/>
            <person name="Jaffe D."/>
            <person name="Gnerre S."/>
            <person name="Berlin A."/>
            <person name="Heiman D."/>
            <person name="Hepburn T."/>
            <person name="Sykes S."/>
            <person name="Alvarado L."/>
            <person name="Kodira C.D."/>
            <person name="Straight P."/>
            <person name="Clardy J."/>
            <person name="Hung D."/>
            <person name="Kolter R."/>
            <person name="Mekalanos J."/>
            <person name="Walker S."/>
            <person name="Walsh C.T."/>
            <person name="Lander E."/>
            <person name="Galagan J."/>
            <person name="Nusbaum C."/>
            <person name="Birren B."/>
        </authorList>
    </citation>
    <scope>NUCLEOTIDE SEQUENCE [LARGE SCALE GENOMIC DNA]</scope>
    <source>
        <strain evidence="3">ATCC 25486 / DSM 40338 / CBS 914.69 / JCM 4507 / NBRC 13074 / NRRL 2958 / 5647</strain>
    </source>
</reference>
<gene>
    <name evidence="2" type="ORF">SSDG_05806</name>
</gene>
<evidence type="ECO:0000313" key="2">
    <source>
        <dbReference type="EMBL" id="EFH30596.1"/>
    </source>
</evidence>
<dbReference type="AlphaFoldDB" id="D6X6L3"/>
<sequence>MPRPTARHRPFGCTPSGEDVGLWRL</sequence>